<dbReference type="EMBL" id="JADGJQ010000122">
    <property type="protein sequence ID" value="KAJ3168377.1"/>
    <property type="molecule type" value="Genomic_DNA"/>
</dbReference>
<proteinExistence type="predicted"/>
<evidence type="ECO:0000313" key="2">
    <source>
        <dbReference type="EMBL" id="KAJ3168377.1"/>
    </source>
</evidence>
<reference evidence="2" key="1">
    <citation type="submission" date="2020-05" db="EMBL/GenBank/DDBJ databases">
        <title>Phylogenomic resolution of chytrid fungi.</title>
        <authorList>
            <person name="Stajich J.E."/>
            <person name="Amses K."/>
            <person name="Simmons R."/>
            <person name="Seto K."/>
            <person name="Myers J."/>
            <person name="Bonds A."/>
            <person name="Quandt C.A."/>
            <person name="Barry K."/>
            <person name="Liu P."/>
            <person name="Grigoriev I."/>
            <person name="Longcore J.E."/>
            <person name="James T.Y."/>
        </authorList>
    </citation>
    <scope>NUCLEOTIDE SEQUENCE</scope>
    <source>
        <strain evidence="2">JEL0379</strain>
    </source>
</reference>
<comment type="caution">
    <text evidence="2">The sequence shown here is derived from an EMBL/GenBank/DDBJ whole genome shotgun (WGS) entry which is preliminary data.</text>
</comment>
<evidence type="ECO:0000256" key="1">
    <source>
        <dbReference type="SAM" id="MobiDB-lite"/>
    </source>
</evidence>
<organism evidence="2 3">
    <name type="scientific">Geranomyces variabilis</name>
    <dbReference type="NCBI Taxonomy" id="109894"/>
    <lineage>
        <taxon>Eukaryota</taxon>
        <taxon>Fungi</taxon>
        <taxon>Fungi incertae sedis</taxon>
        <taxon>Chytridiomycota</taxon>
        <taxon>Chytridiomycota incertae sedis</taxon>
        <taxon>Chytridiomycetes</taxon>
        <taxon>Spizellomycetales</taxon>
        <taxon>Powellomycetaceae</taxon>
        <taxon>Geranomyces</taxon>
    </lineage>
</organism>
<keyword evidence="3" id="KW-1185">Reference proteome</keyword>
<gene>
    <name evidence="2" type="ORF">HDU87_001176</name>
</gene>
<dbReference type="Proteomes" id="UP001212152">
    <property type="component" value="Unassembled WGS sequence"/>
</dbReference>
<protein>
    <submittedName>
        <fullName evidence="2">Uncharacterized protein</fullName>
    </submittedName>
</protein>
<feature type="region of interest" description="Disordered" evidence="1">
    <location>
        <begin position="257"/>
        <end position="298"/>
    </location>
</feature>
<dbReference type="AlphaFoldDB" id="A0AAD5TBP6"/>
<name>A0AAD5TBP6_9FUNG</name>
<sequence length="298" mass="33394">MASVQLDSLPREIHLAITDWTLHAAIQRYLHPPPHESAARALDSAAALGHSAETMLKALSAADREKLADRTVFYEVVAAMTHTKLRQRGQVALLAIVPLFLELSSRVVGIVAPKLGPTKIMRVWYEMFLKIQIQAAVEAAMWGKMDEPQALRTLLLHDMRDFPVLKDGIRSDRYREYQNHLLEARNKSWSDLHSEHPLEEFQERIREFLLGVYEEFPEPALLPASREPVFARYRDPAPYDSGAPDLNMEGAAVMDRAALVGKKRTRPKQENGDADGNSASRSSGPRKVIKKEGRGSGS</sequence>
<evidence type="ECO:0000313" key="3">
    <source>
        <dbReference type="Proteomes" id="UP001212152"/>
    </source>
</evidence>
<accession>A0AAD5TBP6</accession>